<sequence length="960" mass="107134">MNQKDCHQIKPVIPIKPKALCTKNQEELIKTPISPSVSDTLRSPVNSNTTNTATMIATIENVDTIKHDLPCNESSDDLRMLSLPRPLSVRDLCEKFQSASPGLSLPSNTFNPSMTRLASARVDELSSRRRLSEPHNTPRRKQAPPPLPPKTWKTHPALGDDAFMSTKSLQNKSSLSSSITTTSFASDLSSCLYNKGSSSTLSPTSPRSPLSPVSPTWPTSPTIHSDELSARIRPRPAPLSLPTPSPNALAQHFSTQLRSSPSTLHIAPAIPRSTTGTRVNSQITSFSTATRARQYGSALTHWLRGSSDDDSARRARKDSITIISKAPVICTSPTSLRPVSFSSYCSLDDLPSSPTSPPPSSISVATDTSIRRFRIIQELLETEKAYHEDMKLVKEVYYDPAIASHSPLTQQDVRRVFSNLLGILELEDEFVPRLEMACQSSCGDDITIGGVFRDMMEPIANVYAEFCKRHQDGIVKLQELENRPDACQFLKHCETRMQGRTTCWDLGSLLIKPVQRVLKYPLLLRALCACTPVSHPDHPQLVAAAKGMEQVAEHINETKLRKDMVEKIVHEKKKPEFKRLKPSRKIGTAVTTRDMEFDTLHAQFQRTRDTVHQLARDIHGWVRRVKDHFEHLAMVSNSFDAVYSSSGGVRVKSLAQIREWHHLMLNFPATVGQELDAMMQGHVHDRIHALLQLFENPSEVIHRRAQSLLDYDRVQEMKAKGAVPDKQLQASADAYDPINAQLLDELPKFLQLANRYIDVVIGELARVQSQFMAQVTQEWQKLGSWPTSTGRTDGRDNSDNLLDEVIRGYLKEMVNVQEKVDEIDIINIKRKRSSILHERTQELSHPHYRHSTNSSRSNSSSSSNSTNSTTSTSGTSSTAMTGDSVCDRSSRRWSGARRLQRKTKIEPKDDMDGTPSLLSAGEDGIVQGILFEVYVEATNTNEFIDNGNRKTQAPCMLHAD</sequence>
<dbReference type="Pfam" id="PF00621">
    <property type="entry name" value="RhoGEF"/>
    <property type="match status" value="1"/>
</dbReference>
<dbReference type="Gene3D" id="1.20.1270.60">
    <property type="entry name" value="Arfaptin homology (AH) domain/BAR domain"/>
    <property type="match status" value="1"/>
</dbReference>
<dbReference type="SUPFAM" id="SSF48065">
    <property type="entry name" value="DBL homology domain (DH-domain)"/>
    <property type="match status" value="1"/>
</dbReference>
<dbReference type="GO" id="GO:0005737">
    <property type="term" value="C:cytoplasm"/>
    <property type="evidence" value="ECO:0007669"/>
    <property type="project" value="InterPro"/>
</dbReference>
<dbReference type="Gene3D" id="1.20.900.10">
    <property type="entry name" value="Dbl homology (DH) domain"/>
    <property type="match status" value="1"/>
</dbReference>
<dbReference type="InterPro" id="IPR035899">
    <property type="entry name" value="DBL_dom_sf"/>
</dbReference>
<evidence type="ECO:0000313" key="6">
    <source>
        <dbReference type="Proteomes" id="UP000605846"/>
    </source>
</evidence>
<proteinExistence type="predicted"/>
<evidence type="ECO:0000256" key="2">
    <source>
        <dbReference type="SAM" id="MobiDB-lite"/>
    </source>
</evidence>
<evidence type="ECO:0000256" key="1">
    <source>
        <dbReference type="ARBA" id="ARBA00022658"/>
    </source>
</evidence>
<dbReference type="AlphaFoldDB" id="A0A8H7BLZ9"/>
<dbReference type="PROSITE" id="PS51021">
    <property type="entry name" value="BAR"/>
    <property type="match status" value="1"/>
</dbReference>
<accession>A0A8H7BLZ9</accession>
<keyword evidence="1" id="KW-0344">Guanine-nucleotide releasing factor</keyword>
<feature type="region of interest" description="Disordered" evidence="2">
    <location>
        <begin position="120"/>
        <end position="159"/>
    </location>
</feature>
<evidence type="ECO:0000259" key="3">
    <source>
        <dbReference type="PROSITE" id="PS50010"/>
    </source>
</evidence>
<dbReference type="GO" id="GO:0031991">
    <property type="term" value="P:regulation of actomyosin contractile ring contraction"/>
    <property type="evidence" value="ECO:0007669"/>
    <property type="project" value="TreeGrafter"/>
</dbReference>
<dbReference type="InterPro" id="IPR000219">
    <property type="entry name" value="DH_dom"/>
</dbReference>
<feature type="region of interest" description="Disordered" evidence="2">
    <location>
        <begin position="839"/>
        <end position="920"/>
    </location>
</feature>
<keyword evidence="6" id="KW-1185">Reference proteome</keyword>
<reference evidence="5" key="1">
    <citation type="submission" date="2020-01" db="EMBL/GenBank/DDBJ databases">
        <title>Genome Sequencing of Three Apophysomyces-Like Fungal Strains Confirms a Novel Fungal Genus in the Mucoromycota with divergent Burkholderia-like Endosymbiotic Bacteria.</title>
        <authorList>
            <person name="Stajich J.E."/>
            <person name="Macias A.M."/>
            <person name="Carter-House D."/>
            <person name="Lovett B."/>
            <person name="Kasson L.R."/>
            <person name="Berry K."/>
            <person name="Grigoriev I."/>
            <person name="Chang Y."/>
            <person name="Spatafora J."/>
            <person name="Kasson M.T."/>
        </authorList>
    </citation>
    <scope>NUCLEOTIDE SEQUENCE</scope>
    <source>
        <strain evidence="5">NRRL A-21654</strain>
    </source>
</reference>
<evidence type="ECO:0000259" key="4">
    <source>
        <dbReference type="PROSITE" id="PS51021"/>
    </source>
</evidence>
<dbReference type="InterPro" id="IPR027267">
    <property type="entry name" value="AH/BAR_dom_sf"/>
</dbReference>
<protein>
    <recommendedName>
        <fullName evidence="7">Scaffold protein Tuba</fullName>
    </recommendedName>
</protein>
<dbReference type="InterPro" id="IPR051492">
    <property type="entry name" value="Dynamin-Rho_GEF"/>
</dbReference>
<organism evidence="5 6">
    <name type="scientific">Apophysomyces ossiformis</name>
    <dbReference type="NCBI Taxonomy" id="679940"/>
    <lineage>
        <taxon>Eukaryota</taxon>
        <taxon>Fungi</taxon>
        <taxon>Fungi incertae sedis</taxon>
        <taxon>Mucoromycota</taxon>
        <taxon>Mucoromycotina</taxon>
        <taxon>Mucoromycetes</taxon>
        <taxon>Mucorales</taxon>
        <taxon>Mucorineae</taxon>
        <taxon>Mucoraceae</taxon>
        <taxon>Apophysomyces</taxon>
    </lineage>
</organism>
<dbReference type="SUPFAM" id="SSF103657">
    <property type="entry name" value="BAR/IMD domain-like"/>
    <property type="match status" value="1"/>
</dbReference>
<feature type="region of interest" description="Disordered" evidence="2">
    <location>
        <begin position="195"/>
        <end position="228"/>
    </location>
</feature>
<dbReference type="SMART" id="SM00325">
    <property type="entry name" value="RhoGEF"/>
    <property type="match status" value="1"/>
</dbReference>
<feature type="compositionally biased region" description="Basic and acidic residues" evidence="2">
    <location>
        <begin position="121"/>
        <end position="133"/>
    </location>
</feature>
<feature type="domain" description="DH" evidence="3">
    <location>
        <begin position="371"/>
        <end position="558"/>
    </location>
</feature>
<feature type="compositionally biased region" description="Low complexity" evidence="2">
    <location>
        <begin position="197"/>
        <end position="222"/>
    </location>
</feature>
<gene>
    <name evidence="5" type="ORF">EC973_009609</name>
</gene>
<dbReference type="GO" id="GO:0005085">
    <property type="term" value="F:guanyl-nucleotide exchange factor activity"/>
    <property type="evidence" value="ECO:0007669"/>
    <property type="project" value="UniProtKB-KW"/>
</dbReference>
<name>A0A8H7BLZ9_9FUNG</name>
<dbReference type="GO" id="GO:0032955">
    <property type="term" value="P:regulation of division septum assembly"/>
    <property type="evidence" value="ECO:0007669"/>
    <property type="project" value="TreeGrafter"/>
</dbReference>
<evidence type="ECO:0000313" key="5">
    <source>
        <dbReference type="EMBL" id="KAF7725435.1"/>
    </source>
</evidence>
<dbReference type="PANTHER" id="PTHR22834:SF20">
    <property type="entry name" value="SH3 DOMAIN-CONTAINING PROTEIN"/>
    <property type="match status" value="1"/>
</dbReference>
<dbReference type="CDD" id="cd00160">
    <property type="entry name" value="RhoGEF"/>
    <property type="match status" value="1"/>
</dbReference>
<dbReference type="PROSITE" id="PS50010">
    <property type="entry name" value="DH_2"/>
    <property type="match status" value="1"/>
</dbReference>
<dbReference type="Pfam" id="PF03114">
    <property type="entry name" value="BAR"/>
    <property type="match status" value="1"/>
</dbReference>
<feature type="compositionally biased region" description="Low complexity" evidence="2">
    <location>
        <begin position="851"/>
        <end position="878"/>
    </location>
</feature>
<feature type="domain" description="BAR" evidence="4">
    <location>
        <begin position="582"/>
        <end position="795"/>
    </location>
</feature>
<dbReference type="EMBL" id="JABAYA010000097">
    <property type="protein sequence ID" value="KAF7725435.1"/>
    <property type="molecule type" value="Genomic_DNA"/>
</dbReference>
<comment type="caution">
    <text evidence="5">The sequence shown here is derived from an EMBL/GenBank/DDBJ whole genome shotgun (WGS) entry which is preliminary data.</text>
</comment>
<dbReference type="PANTHER" id="PTHR22834">
    <property type="entry name" value="NUCLEAR FUSION PROTEIN FUS2"/>
    <property type="match status" value="1"/>
</dbReference>
<dbReference type="InterPro" id="IPR004148">
    <property type="entry name" value="BAR_dom"/>
</dbReference>
<dbReference type="Proteomes" id="UP000605846">
    <property type="component" value="Unassembled WGS sequence"/>
</dbReference>
<evidence type="ECO:0008006" key="7">
    <source>
        <dbReference type="Google" id="ProtNLM"/>
    </source>
</evidence>
<dbReference type="OrthoDB" id="10256089at2759"/>